<dbReference type="Pfam" id="PF00440">
    <property type="entry name" value="TetR_N"/>
    <property type="match status" value="1"/>
</dbReference>
<organism evidence="6 7">
    <name type="scientific">Nocardiopsis exhalans</name>
    <dbReference type="NCBI Taxonomy" id="163604"/>
    <lineage>
        <taxon>Bacteria</taxon>
        <taxon>Bacillati</taxon>
        <taxon>Actinomycetota</taxon>
        <taxon>Actinomycetes</taxon>
        <taxon>Streptosporangiales</taxon>
        <taxon>Nocardiopsidaceae</taxon>
        <taxon>Nocardiopsis</taxon>
    </lineage>
</organism>
<dbReference type="Gene3D" id="1.10.357.10">
    <property type="entry name" value="Tetracycline Repressor, domain 2"/>
    <property type="match status" value="1"/>
</dbReference>
<keyword evidence="3" id="KW-0804">Transcription</keyword>
<evidence type="ECO:0000256" key="2">
    <source>
        <dbReference type="ARBA" id="ARBA00023125"/>
    </source>
</evidence>
<dbReference type="InterPro" id="IPR001647">
    <property type="entry name" value="HTH_TetR"/>
</dbReference>
<feature type="DNA-binding region" description="H-T-H motif" evidence="4">
    <location>
        <begin position="30"/>
        <end position="49"/>
    </location>
</feature>
<protein>
    <submittedName>
        <fullName evidence="6">TetR/AcrR family transcriptional regulator</fullName>
    </submittedName>
</protein>
<dbReference type="Pfam" id="PF16925">
    <property type="entry name" value="TetR_C_13"/>
    <property type="match status" value="1"/>
</dbReference>
<evidence type="ECO:0000256" key="3">
    <source>
        <dbReference type="ARBA" id="ARBA00023163"/>
    </source>
</evidence>
<dbReference type="InterPro" id="IPR023772">
    <property type="entry name" value="DNA-bd_HTH_TetR-type_CS"/>
</dbReference>
<dbReference type="InterPro" id="IPR036271">
    <property type="entry name" value="Tet_transcr_reg_TetR-rel_C_sf"/>
</dbReference>
<dbReference type="Gene3D" id="1.10.10.60">
    <property type="entry name" value="Homeodomain-like"/>
    <property type="match status" value="1"/>
</dbReference>
<dbReference type="PROSITE" id="PS50977">
    <property type="entry name" value="HTH_TETR_2"/>
    <property type="match status" value="1"/>
</dbReference>
<accession>A0ABY5DFT3</accession>
<dbReference type="PANTHER" id="PTHR47506:SF1">
    <property type="entry name" value="HTH-TYPE TRANSCRIPTIONAL REGULATOR YJDC"/>
    <property type="match status" value="1"/>
</dbReference>
<dbReference type="SUPFAM" id="SSF46689">
    <property type="entry name" value="Homeodomain-like"/>
    <property type="match status" value="1"/>
</dbReference>
<gene>
    <name evidence="6" type="ORF">NE857_14035</name>
</gene>
<name>A0ABY5DFT3_9ACTN</name>
<dbReference type="InterPro" id="IPR011075">
    <property type="entry name" value="TetR_C"/>
</dbReference>
<dbReference type="PROSITE" id="PS01081">
    <property type="entry name" value="HTH_TETR_1"/>
    <property type="match status" value="1"/>
</dbReference>
<dbReference type="PANTHER" id="PTHR47506">
    <property type="entry name" value="TRANSCRIPTIONAL REGULATORY PROTEIN"/>
    <property type="match status" value="1"/>
</dbReference>
<evidence type="ECO:0000256" key="4">
    <source>
        <dbReference type="PROSITE-ProRule" id="PRU00335"/>
    </source>
</evidence>
<reference evidence="6" key="1">
    <citation type="submission" date="2022-06" db="EMBL/GenBank/DDBJ databases">
        <authorList>
            <person name="Ping M."/>
        </authorList>
    </citation>
    <scope>NUCLEOTIDE SEQUENCE</scope>
    <source>
        <strain evidence="6">JCM11759T</strain>
    </source>
</reference>
<evidence type="ECO:0000259" key="5">
    <source>
        <dbReference type="PROSITE" id="PS50977"/>
    </source>
</evidence>
<keyword evidence="2 4" id="KW-0238">DNA-binding</keyword>
<evidence type="ECO:0000313" key="6">
    <source>
        <dbReference type="EMBL" id="USY22626.1"/>
    </source>
</evidence>
<dbReference type="RefSeq" id="WP_254421393.1">
    <property type="nucleotide sequence ID" value="NZ_BAAAJB010000032.1"/>
</dbReference>
<dbReference type="Proteomes" id="UP001055940">
    <property type="component" value="Chromosome"/>
</dbReference>
<dbReference type="PRINTS" id="PR00455">
    <property type="entry name" value="HTHTETR"/>
</dbReference>
<proteinExistence type="predicted"/>
<evidence type="ECO:0000256" key="1">
    <source>
        <dbReference type="ARBA" id="ARBA00023015"/>
    </source>
</evidence>
<dbReference type="InterPro" id="IPR009057">
    <property type="entry name" value="Homeodomain-like_sf"/>
</dbReference>
<keyword evidence="1" id="KW-0805">Transcription regulation</keyword>
<keyword evidence="7" id="KW-1185">Reference proteome</keyword>
<dbReference type="EMBL" id="CP099837">
    <property type="protein sequence ID" value="USY22626.1"/>
    <property type="molecule type" value="Genomic_DNA"/>
</dbReference>
<feature type="domain" description="HTH tetR-type" evidence="5">
    <location>
        <begin position="7"/>
        <end position="67"/>
    </location>
</feature>
<evidence type="ECO:0000313" key="7">
    <source>
        <dbReference type="Proteomes" id="UP001055940"/>
    </source>
</evidence>
<dbReference type="SUPFAM" id="SSF48498">
    <property type="entry name" value="Tetracyclin repressor-like, C-terminal domain"/>
    <property type="match status" value="1"/>
</dbReference>
<sequence>MAGRPRKFDRGAALRTAMELFWEHGYEGTSLNMLTSAMGITPTSLYAAFGSKDALFEEAVELYDSADTSPTVLSLGLTPTRDAIEAMLRRNADAYVDTGTPLGCMVVLAGTNLGRGHEHIGRHLAERRAKDLARVTERVERGIAEGDVPAHVDAPALASYCVTVLQGLSVRARDGCTREEANAVVDAAMTAYDALTS</sequence>